<dbReference type="InterPro" id="IPR011701">
    <property type="entry name" value="MFS"/>
</dbReference>
<keyword evidence="5 6" id="KW-0472">Membrane</keyword>
<keyword evidence="9" id="KW-1185">Reference proteome</keyword>
<dbReference type="InterPro" id="IPR020846">
    <property type="entry name" value="MFS_dom"/>
</dbReference>
<dbReference type="InterPro" id="IPR036259">
    <property type="entry name" value="MFS_trans_sf"/>
</dbReference>
<reference evidence="8 9" key="1">
    <citation type="submission" date="2021-06" db="EMBL/GenBank/DDBJ databases">
        <title>Caerostris extrusa draft genome.</title>
        <authorList>
            <person name="Kono N."/>
            <person name="Arakawa K."/>
        </authorList>
    </citation>
    <scope>NUCLEOTIDE SEQUENCE [LARGE SCALE GENOMIC DNA]</scope>
</reference>
<sequence>MTLETQKEDPECAYLVHEESLPAGTAYKPPPVKEASLLYKEDEEEDGLPIHSTAKFHEQLLEQAGFGAFHWLVLLIAGLGLTADAVELFAVGYILPSAEHELCMEEYQKGWLGTLSFIGMMIGALVWGVMGDRLGRRRTLLTALVSNGIFGVIAAFMPTYSLLMLTRFCSSVGIGGSLPIVFTFYSEFLVRKNRGRYLSFLLVFWALGGIFVAGFGLGNHSQKW</sequence>
<dbReference type="GO" id="GO:0016020">
    <property type="term" value="C:membrane"/>
    <property type="evidence" value="ECO:0007669"/>
    <property type="project" value="UniProtKB-SubCell"/>
</dbReference>
<feature type="domain" description="Major facilitator superfamily (MFS) profile" evidence="7">
    <location>
        <begin position="73"/>
        <end position="224"/>
    </location>
</feature>
<dbReference type="PANTHER" id="PTHR23511:SF34">
    <property type="entry name" value="SYNAPTIC VESICLE GLYCOPROTEIN 2"/>
    <property type="match status" value="1"/>
</dbReference>
<proteinExistence type="predicted"/>
<dbReference type="PANTHER" id="PTHR23511">
    <property type="entry name" value="SYNAPTIC VESICLE GLYCOPROTEIN 2"/>
    <property type="match status" value="1"/>
</dbReference>
<feature type="transmembrane region" description="Helical" evidence="6">
    <location>
        <begin position="197"/>
        <end position="218"/>
    </location>
</feature>
<dbReference type="SUPFAM" id="SSF103473">
    <property type="entry name" value="MFS general substrate transporter"/>
    <property type="match status" value="1"/>
</dbReference>
<keyword evidence="2" id="KW-0813">Transport</keyword>
<evidence type="ECO:0000256" key="3">
    <source>
        <dbReference type="ARBA" id="ARBA00022692"/>
    </source>
</evidence>
<organism evidence="8 9">
    <name type="scientific">Caerostris extrusa</name>
    <name type="common">Bark spider</name>
    <name type="synonym">Caerostris bankana</name>
    <dbReference type="NCBI Taxonomy" id="172846"/>
    <lineage>
        <taxon>Eukaryota</taxon>
        <taxon>Metazoa</taxon>
        <taxon>Ecdysozoa</taxon>
        <taxon>Arthropoda</taxon>
        <taxon>Chelicerata</taxon>
        <taxon>Arachnida</taxon>
        <taxon>Araneae</taxon>
        <taxon>Araneomorphae</taxon>
        <taxon>Entelegynae</taxon>
        <taxon>Araneoidea</taxon>
        <taxon>Araneidae</taxon>
        <taxon>Caerostris</taxon>
    </lineage>
</organism>
<dbReference type="AlphaFoldDB" id="A0AAV4Y389"/>
<evidence type="ECO:0000256" key="2">
    <source>
        <dbReference type="ARBA" id="ARBA00022448"/>
    </source>
</evidence>
<dbReference type="EMBL" id="BPLR01001220">
    <property type="protein sequence ID" value="GIZ00881.1"/>
    <property type="molecule type" value="Genomic_DNA"/>
</dbReference>
<name>A0AAV4Y389_CAEEX</name>
<feature type="transmembrane region" description="Helical" evidence="6">
    <location>
        <begin position="71"/>
        <end position="95"/>
    </location>
</feature>
<dbReference type="Pfam" id="PF07690">
    <property type="entry name" value="MFS_1"/>
    <property type="match status" value="1"/>
</dbReference>
<feature type="transmembrane region" description="Helical" evidence="6">
    <location>
        <begin position="164"/>
        <end position="185"/>
    </location>
</feature>
<keyword evidence="4 6" id="KW-1133">Transmembrane helix</keyword>
<evidence type="ECO:0000256" key="1">
    <source>
        <dbReference type="ARBA" id="ARBA00004141"/>
    </source>
</evidence>
<feature type="transmembrane region" description="Helical" evidence="6">
    <location>
        <begin position="140"/>
        <end position="158"/>
    </location>
</feature>
<feature type="transmembrane region" description="Helical" evidence="6">
    <location>
        <begin position="110"/>
        <end position="128"/>
    </location>
</feature>
<dbReference type="Proteomes" id="UP001054945">
    <property type="component" value="Unassembled WGS sequence"/>
</dbReference>
<evidence type="ECO:0000256" key="4">
    <source>
        <dbReference type="ARBA" id="ARBA00022989"/>
    </source>
</evidence>
<gene>
    <name evidence="8" type="primary">Sv2a</name>
    <name evidence="8" type="ORF">CEXT_127251</name>
</gene>
<dbReference type="PROSITE" id="PS50850">
    <property type="entry name" value="MFS"/>
    <property type="match status" value="1"/>
</dbReference>
<evidence type="ECO:0000313" key="9">
    <source>
        <dbReference type="Proteomes" id="UP001054945"/>
    </source>
</evidence>
<evidence type="ECO:0000256" key="6">
    <source>
        <dbReference type="SAM" id="Phobius"/>
    </source>
</evidence>
<dbReference type="GO" id="GO:0022857">
    <property type="term" value="F:transmembrane transporter activity"/>
    <property type="evidence" value="ECO:0007669"/>
    <property type="project" value="InterPro"/>
</dbReference>
<comment type="caution">
    <text evidence="8">The sequence shown here is derived from an EMBL/GenBank/DDBJ whole genome shotgun (WGS) entry which is preliminary data.</text>
</comment>
<evidence type="ECO:0000313" key="8">
    <source>
        <dbReference type="EMBL" id="GIZ00881.1"/>
    </source>
</evidence>
<accession>A0AAV4Y389</accession>
<comment type="subcellular location">
    <subcellularLocation>
        <location evidence="1">Membrane</location>
        <topology evidence="1">Multi-pass membrane protein</topology>
    </subcellularLocation>
</comment>
<keyword evidence="3 6" id="KW-0812">Transmembrane</keyword>
<protein>
    <submittedName>
        <fullName evidence="8">Synaptic vesicle glycoprotein 2A</fullName>
    </submittedName>
</protein>
<dbReference type="Gene3D" id="1.20.1250.20">
    <property type="entry name" value="MFS general substrate transporter like domains"/>
    <property type="match status" value="1"/>
</dbReference>
<evidence type="ECO:0000256" key="5">
    <source>
        <dbReference type="ARBA" id="ARBA00023136"/>
    </source>
</evidence>
<evidence type="ECO:0000259" key="7">
    <source>
        <dbReference type="PROSITE" id="PS50850"/>
    </source>
</evidence>